<accession>A0ABY5Y8V4</accession>
<evidence type="ECO:0000313" key="2">
    <source>
        <dbReference type="Proteomes" id="UP001059209"/>
    </source>
</evidence>
<keyword evidence="2" id="KW-1185">Reference proteome</keyword>
<organism evidence="1 2">
    <name type="scientific">Maribacter litopenaei</name>
    <dbReference type="NCBI Taxonomy" id="2976127"/>
    <lineage>
        <taxon>Bacteria</taxon>
        <taxon>Pseudomonadati</taxon>
        <taxon>Bacteroidota</taxon>
        <taxon>Flavobacteriia</taxon>
        <taxon>Flavobacteriales</taxon>
        <taxon>Flavobacteriaceae</taxon>
        <taxon>Maribacter</taxon>
    </lineage>
</organism>
<evidence type="ECO:0000313" key="1">
    <source>
        <dbReference type="EMBL" id="UWX55266.1"/>
    </source>
</evidence>
<sequence length="86" mass="9847">MVAVIAEQISFSPKREDHPKINPGVLYESLAYLNIMLYTLYGDLSMDKYKEPVAGSILNIKDFIRFIFASFRGFGQSVQVFFTKMV</sequence>
<protein>
    <submittedName>
        <fullName evidence="1">Uncharacterized protein</fullName>
    </submittedName>
</protein>
<dbReference type="RefSeq" id="WP_260573129.1">
    <property type="nucleotide sequence ID" value="NZ_CP104205.1"/>
</dbReference>
<dbReference type="EMBL" id="CP104205">
    <property type="protein sequence ID" value="UWX55266.1"/>
    <property type="molecule type" value="Genomic_DNA"/>
</dbReference>
<reference evidence="1" key="1">
    <citation type="submission" date="2022-09" db="EMBL/GenBank/DDBJ databases">
        <title>Maribacter litopenaei sp. nov., isolated from the intestinal tract of the Pacific White Shrimp, Litopenaeus vannamei.</title>
        <authorList>
            <person name="Kim S.Y."/>
            <person name="Hwang C.Y."/>
        </authorList>
    </citation>
    <scope>NUCLEOTIDE SEQUENCE</scope>
    <source>
        <strain evidence="1">HL-LV01</strain>
    </source>
</reference>
<dbReference type="Proteomes" id="UP001059209">
    <property type="component" value="Chromosome"/>
</dbReference>
<gene>
    <name evidence="1" type="ORF">NYZ99_01200</name>
</gene>
<name>A0ABY5Y8V4_9FLAO</name>
<proteinExistence type="predicted"/>